<dbReference type="EMBL" id="CAJJDN010000026">
    <property type="protein sequence ID" value="CAD8069979.1"/>
    <property type="molecule type" value="Genomic_DNA"/>
</dbReference>
<keyword evidence="1" id="KW-0732">Signal</keyword>
<dbReference type="OrthoDB" id="293665at2759"/>
<name>A0A8S1LSH2_9CILI</name>
<dbReference type="Pfam" id="PF04402">
    <property type="entry name" value="SIMPL"/>
    <property type="match status" value="1"/>
</dbReference>
<sequence length="251" mass="28051">MLILLLSISTIFAKSIQISKAIEIEKQTNLKHDNEHHKFKIKVPGNGIVQLEPTIGTLIFAIEIQDKNANVALERANNLVTKALDEIKYNLLGENYTIETGIFQLSLRYDYTTGVQQLVGYLVTNQLYVTTKNLQLIGKIITVGVNAGLNRIDGINYSNNQEEIVKANDEALKLAIQDAQRKAKQIAKSLNLKFSEILDFKYLYNYNSPVSNSNGPRVAYDVDSKISGTPTPIFAAKNNIKVDIELKVLLK</sequence>
<dbReference type="GO" id="GO:0006974">
    <property type="term" value="P:DNA damage response"/>
    <property type="evidence" value="ECO:0007669"/>
    <property type="project" value="TreeGrafter"/>
</dbReference>
<organism evidence="2 3">
    <name type="scientific">Paramecium sonneborni</name>
    <dbReference type="NCBI Taxonomy" id="65129"/>
    <lineage>
        <taxon>Eukaryota</taxon>
        <taxon>Sar</taxon>
        <taxon>Alveolata</taxon>
        <taxon>Ciliophora</taxon>
        <taxon>Intramacronucleata</taxon>
        <taxon>Oligohymenophorea</taxon>
        <taxon>Peniculida</taxon>
        <taxon>Parameciidae</taxon>
        <taxon>Paramecium</taxon>
    </lineage>
</organism>
<dbReference type="InterPro" id="IPR007497">
    <property type="entry name" value="SIMPL/DUF541"/>
</dbReference>
<dbReference type="InterPro" id="IPR052022">
    <property type="entry name" value="26kDa_periplasmic_antigen"/>
</dbReference>
<evidence type="ECO:0000256" key="1">
    <source>
        <dbReference type="SAM" id="SignalP"/>
    </source>
</evidence>
<evidence type="ECO:0008006" key="4">
    <source>
        <dbReference type="Google" id="ProtNLM"/>
    </source>
</evidence>
<comment type="caution">
    <text evidence="2">The sequence shown here is derived from an EMBL/GenBank/DDBJ whole genome shotgun (WGS) entry which is preliminary data.</text>
</comment>
<gene>
    <name evidence="2" type="ORF">PSON_ATCC_30995.1.T0260150</name>
</gene>
<dbReference type="AlphaFoldDB" id="A0A8S1LSH2"/>
<evidence type="ECO:0000313" key="3">
    <source>
        <dbReference type="Proteomes" id="UP000692954"/>
    </source>
</evidence>
<dbReference type="Proteomes" id="UP000692954">
    <property type="component" value="Unassembled WGS sequence"/>
</dbReference>
<feature type="signal peptide" evidence="1">
    <location>
        <begin position="1"/>
        <end position="21"/>
    </location>
</feature>
<dbReference type="PANTHER" id="PTHR34387">
    <property type="entry name" value="SLR1258 PROTEIN"/>
    <property type="match status" value="1"/>
</dbReference>
<keyword evidence="3" id="KW-1185">Reference proteome</keyword>
<accession>A0A8S1LSH2</accession>
<dbReference type="PANTHER" id="PTHR34387:SF2">
    <property type="entry name" value="SLR1258 PROTEIN"/>
    <property type="match status" value="1"/>
</dbReference>
<evidence type="ECO:0000313" key="2">
    <source>
        <dbReference type="EMBL" id="CAD8069979.1"/>
    </source>
</evidence>
<protein>
    <recommendedName>
        <fullName evidence="4">DUF541 domain-containing protein</fullName>
    </recommendedName>
</protein>
<proteinExistence type="predicted"/>
<feature type="chain" id="PRO_5035856081" description="DUF541 domain-containing protein" evidence="1">
    <location>
        <begin position="22"/>
        <end position="251"/>
    </location>
</feature>
<reference evidence="2" key="1">
    <citation type="submission" date="2021-01" db="EMBL/GenBank/DDBJ databases">
        <authorList>
            <consortium name="Genoscope - CEA"/>
            <person name="William W."/>
        </authorList>
    </citation>
    <scope>NUCLEOTIDE SEQUENCE</scope>
</reference>